<accession>A0A7Y9LMF9</accession>
<dbReference type="EMBL" id="JACBYR010000001">
    <property type="protein sequence ID" value="NYE83582.1"/>
    <property type="molecule type" value="Genomic_DNA"/>
</dbReference>
<dbReference type="PROSITE" id="PS50883">
    <property type="entry name" value="EAL"/>
    <property type="match status" value="1"/>
</dbReference>
<dbReference type="InterPro" id="IPR001633">
    <property type="entry name" value="EAL_dom"/>
</dbReference>
<feature type="domain" description="PAS" evidence="1">
    <location>
        <begin position="11"/>
        <end position="63"/>
    </location>
</feature>
<gene>
    <name evidence="4" type="ORF">FHW18_002853</name>
</gene>
<dbReference type="Gene3D" id="3.20.20.450">
    <property type="entry name" value="EAL domain"/>
    <property type="match status" value="1"/>
</dbReference>
<evidence type="ECO:0000313" key="5">
    <source>
        <dbReference type="Proteomes" id="UP000542125"/>
    </source>
</evidence>
<sequence length="601" mass="66068">MTSLPLSALPADETYEALYRQAPCGYVSTAPDGTLLKVNDTFVHWSGYSEDELIGKLRLQDLLTVAGKVFYETHYGPLLTMQGFVNGVAFDLVAKNRKRLSFFCNSRLQTGTDGQAVGIRTIVFDAGDRRLYEKELLIARRVAQKGKARLEYLAGHDYLTNLPNRHSFAIRLDEALSRARQRRATLAVLFVDLDRFKDVNDSWGHDVGDRVLVGLAERFLADSDPQHTVARMGGEEFVFLLEGADEAEARHYASRLLPDLSRPFEISDAVISVGASIGIAMYPEGGASGQELMRNADRAMYTAKMAGGYRTVVHTPEAAARHAAESLLRQALPMAVRQQRFVLHYHPKLDLRTNTIVGAEALIRWDHPDHADLLYPASFLHLVEASPVRQQVFAWTIDEVCRQIAAWANASGLHLPVSVNLSAWQLSDATLPQVLTEAIERHGIKSDKIQVEITEGALIADEARATDILHQLASLGFAISLDDFGTGHSGLAHLKRYPIRGIKLDMAFIQGLAEDAGARDLVRAIVAFGKSVGMEVLAEGVETSEQRAFLADIGCDAIQGYLIARPLPGDQFETLALGWGAAPVRRVRARRGTADSPVPRS</sequence>
<dbReference type="SMART" id="SM00052">
    <property type="entry name" value="EAL"/>
    <property type="match status" value="1"/>
</dbReference>
<dbReference type="SUPFAM" id="SSF55073">
    <property type="entry name" value="Nucleotide cyclase"/>
    <property type="match status" value="1"/>
</dbReference>
<dbReference type="PROSITE" id="PS50887">
    <property type="entry name" value="GGDEF"/>
    <property type="match status" value="1"/>
</dbReference>
<evidence type="ECO:0000259" key="2">
    <source>
        <dbReference type="PROSITE" id="PS50883"/>
    </source>
</evidence>
<proteinExistence type="predicted"/>
<dbReference type="GO" id="GO:0003824">
    <property type="term" value="F:catalytic activity"/>
    <property type="evidence" value="ECO:0007669"/>
    <property type="project" value="UniProtKB-ARBA"/>
</dbReference>
<dbReference type="Gene3D" id="3.30.450.20">
    <property type="entry name" value="PAS domain"/>
    <property type="match status" value="1"/>
</dbReference>
<dbReference type="SMART" id="SM00267">
    <property type="entry name" value="GGDEF"/>
    <property type="match status" value="1"/>
</dbReference>
<protein>
    <submittedName>
        <fullName evidence="4">Diguanylate cyclase (GGDEF)-like protein/PAS domain S-box-containing protein</fullName>
    </submittedName>
</protein>
<evidence type="ECO:0000313" key="4">
    <source>
        <dbReference type="EMBL" id="NYE83582.1"/>
    </source>
</evidence>
<dbReference type="CDD" id="cd00130">
    <property type="entry name" value="PAS"/>
    <property type="match status" value="1"/>
</dbReference>
<feature type="domain" description="EAL" evidence="2">
    <location>
        <begin position="321"/>
        <end position="580"/>
    </location>
</feature>
<evidence type="ECO:0000259" key="1">
    <source>
        <dbReference type="PROSITE" id="PS50112"/>
    </source>
</evidence>
<reference evidence="4 5" key="1">
    <citation type="submission" date="2020-07" db="EMBL/GenBank/DDBJ databases">
        <title>Genomic Encyclopedia of Type Strains, Phase IV (KMG-V): Genome sequencing to study the core and pangenomes of soil and plant-associated prokaryotes.</title>
        <authorList>
            <person name="Whitman W."/>
        </authorList>
    </citation>
    <scope>NUCLEOTIDE SEQUENCE [LARGE SCALE GENOMIC DNA]</scope>
    <source>
        <strain evidence="4 5">SAS40</strain>
    </source>
</reference>
<dbReference type="PROSITE" id="PS50112">
    <property type="entry name" value="PAS"/>
    <property type="match status" value="1"/>
</dbReference>
<name>A0A7Y9LMF9_9BURK</name>
<dbReference type="InterPro" id="IPR000160">
    <property type="entry name" value="GGDEF_dom"/>
</dbReference>
<dbReference type="InterPro" id="IPR052155">
    <property type="entry name" value="Biofilm_reg_signaling"/>
</dbReference>
<dbReference type="CDD" id="cd01949">
    <property type="entry name" value="GGDEF"/>
    <property type="match status" value="1"/>
</dbReference>
<dbReference type="Pfam" id="PF00563">
    <property type="entry name" value="EAL"/>
    <property type="match status" value="1"/>
</dbReference>
<dbReference type="CDD" id="cd01948">
    <property type="entry name" value="EAL"/>
    <property type="match status" value="1"/>
</dbReference>
<dbReference type="Gene3D" id="3.30.70.270">
    <property type="match status" value="1"/>
</dbReference>
<dbReference type="AlphaFoldDB" id="A0A7Y9LMF9"/>
<evidence type="ECO:0000259" key="3">
    <source>
        <dbReference type="PROSITE" id="PS50887"/>
    </source>
</evidence>
<dbReference type="InterPro" id="IPR000014">
    <property type="entry name" value="PAS"/>
</dbReference>
<dbReference type="RefSeq" id="WP_179587348.1">
    <property type="nucleotide sequence ID" value="NZ_JACBYR010000001.1"/>
</dbReference>
<dbReference type="SMART" id="SM00091">
    <property type="entry name" value="PAS"/>
    <property type="match status" value="1"/>
</dbReference>
<dbReference type="Proteomes" id="UP000542125">
    <property type="component" value="Unassembled WGS sequence"/>
</dbReference>
<dbReference type="PANTHER" id="PTHR44757:SF2">
    <property type="entry name" value="BIOFILM ARCHITECTURE MAINTENANCE PROTEIN MBAA"/>
    <property type="match status" value="1"/>
</dbReference>
<dbReference type="SUPFAM" id="SSF141868">
    <property type="entry name" value="EAL domain-like"/>
    <property type="match status" value="1"/>
</dbReference>
<dbReference type="InterPro" id="IPR043128">
    <property type="entry name" value="Rev_trsase/Diguanyl_cyclase"/>
</dbReference>
<dbReference type="PANTHER" id="PTHR44757">
    <property type="entry name" value="DIGUANYLATE CYCLASE DGCP"/>
    <property type="match status" value="1"/>
</dbReference>
<dbReference type="InterPro" id="IPR029787">
    <property type="entry name" value="Nucleotide_cyclase"/>
</dbReference>
<dbReference type="FunFam" id="3.30.70.270:FF:000001">
    <property type="entry name" value="Diguanylate cyclase domain protein"/>
    <property type="match status" value="1"/>
</dbReference>
<comment type="caution">
    <text evidence="4">The sequence shown here is derived from an EMBL/GenBank/DDBJ whole genome shotgun (WGS) entry which is preliminary data.</text>
</comment>
<feature type="domain" description="GGDEF" evidence="3">
    <location>
        <begin position="184"/>
        <end position="316"/>
    </location>
</feature>
<keyword evidence="5" id="KW-1185">Reference proteome</keyword>
<dbReference type="InterPro" id="IPR035965">
    <property type="entry name" value="PAS-like_dom_sf"/>
</dbReference>
<dbReference type="SUPFAM" id="SSF55785">
    <property type="entry name" value="PYP-like sensor domain (PAS domain)"/>
    <property type="match status" value="1"/>
</dbReference>
<dbReference type="Pfam" id="PF00990">
    <property type="entry name" value="GGDEF"/>
    <property type="match status" value="1"/>
</dbReference>
<dbReference type="InterPro" id="IPR035919">
    <property type="entry name" value="EAL_sf"/>
</dbReference>
<dbReference type="NCBIfam" id="TIGR00254">
    <property type="entry name" value="GGDEF"/>
    <property type="match status" value="1"/>
</dbReference>
<dbReference type="NCBIfam" id="TIGR00229">
    <property type="entry name" value="sensory_box"/>
    <property type="match status" value="1"/>
</dbReference>
<organism evidence="4 5">
    <name type="scientific">Pigmentiphaga litoralis</name>
    <dbReference type="NCBI Taxonomy" id="516702"/>
    <lineage>
        <taxon>Bacteria</taxon>
        <taxon>Pseudomonadati</taxon>
        <taxon>Pseudomonadota</taxon>
        <taxon>Betaproteobacteria</taxon>
        <taxon>Burkholderiales</taxon>
        <taxon>Alcaligenaceae</taxon>
        <taxon>Pigmentiphaga</taxon>
    </lineage>
</organism>